<dbReference type="Gene3D" id="1.10.260.40">
    <property type="entry name" value="lambda repressor-like DNA-binding domains"/>
    <property type="match status" value="1"/>
</dbReference>
<dbReference type="Proteomes" id="UP000631421">
    <property type="component" value="Unassembled WGS sequence"/>
</dbReference>
<dbReference type="CDD" id="cd00093">
    <property type="entry name" value="HTH_XRE"/>
    <property type="match status" value="1"/>
</dbReference>
<reference evidence="2" key="1">
    <citation type="journal article" date="2015" name="ISME J.">
        <title>Draft Genome Sequence of Streptomyces incarnatus NRRL8089, which Produces the Nucleoside Antibiotic Sinefungin.</title>
        <authorList>
            <person name="Oshima K."/>
            <person name="Hattori M."/>
            <person name="Shimizu H."/>
            <person name="Fukuda K."/>
            <person name="Nemoto M."/>
            <person name="Inagaki K."/>
            <person name="Tamura T."/>
        </authorList>
    </citation>
    <scope>NUCLEOTIDE SEQUENCE</scope>
    <source>
        <strain evidence="2">FACHB-1277</strain>
    </source>
</reference>
<dbReference type="Pfam" id="PF01381">
    <property type="entry name" value="HTH_3"/>
    <property type="match status" value="1"/>
</dbReference>
<dbReference type="SUPFAM" id="SSF47413">
    <property type="entry name" value="lambda repressor-like DNA-binding domains"/>
    <property type="match status" value="1"/>
</dbReference>
<dbReference type="InterPro" id="IPR010982">
    <property type="entry name" value="Lambda_DNA-bd_dom_sf"/>
</dbReference>
<keyword evidence="3" id="KW-1185">Reference proteome</keyword>
<comment type="caution">
    <text evidence="2">The sequence shown here is derived from an EMBL/GenBank/DDBJ whole genome shotgun (WGS) entry which is preliminary data.</text>
</comment>
<proteinExistence type="predicted"/>
<feature type="domain" description="HTH cro/C1-type" evidence="1">
    <location>
        <begin position="31"/>
        <end position="83"/>
    </location>
</feature>
<name>A0A926USG7_9CYAN</name>
<protein>
    <submittedName>
        <fullName evidence="2">Helix-turn-helix transcriptional regulator</fullName>
    </submittedName>
</protein>
<dbReference type="PROSITE" id="PS50943">
    <property type="entry name" value="HTH_CROC1"/>
    <property type="match status" value="1"/>
</dbReference>
<dbReference type="InterPro" id="IPR001387">
    <property type="entry name" value="Cro/C1-type_HTH"/>
</dbReference>
<dbReference type="EMBL" id="JACJPY010000018">
    <property type="protein sequence ID" value="MBD2150038.1"/>
    <property type="molecule type" value="Genomic_DNA"/>
</dbReference>
<evidence type="ECO:0000313" key="2">
    <source>
        <dbReference type="EMBL" id="MBD2150038.1"/>
    </source>
</evidence>
<evidence type="ECO:0000313" key="3">
    <source>
        <dbReference type="Proteomes" id="UP000631421"/>
    </source>
</evidence>
<dbReference type="AlphaFoldDB" id="A0A926USG7"/>
<accession>A0A926USG7</accession>
<organism evidence="2 3">
    <name type="scientific">Pseudanabaena cinerea FACHB-1277</name>
    <dbReference type="NCBI Taxonomy" id="2949581"/>
    <lineage>
        <taxon>Bacteria</taxon>
        <taxon>Bacillati</taxon>
        <taxon>Cyanobacteriota</taxon>
        <taxon>Cyanophyceae</taxon>
        <taxon>Pseudanabaenales</taxon>
        <taxon>Pseudanabaenaceae</taxon>
        <taxon>Pseudanabaena</taxon>
        <taxon>Pseudanabaena cinerea</taxon>
    </lineage>
</organism>
<evidence type="ECO:0000259" key="1">
    <source>
        <dbReference type="PROSITE" id="PS50943"/>
    </source>
</evidence>
<dbReference type="RefSeq" id="WP_190350409.1">
    <property type="nucleotide sequence ID" value="NZ_JACJPY010000018.1"/>
</dbReference>
<gene>
    <name evidence="2" type="ORF">H6F44_07865</name>
</gene>
<sequence>MNGYIHKRMLIFIHVCVLAFMNDKERFARLIKEARGSRTKVEFARLVGVSHTTIGSWEAGERLPDRENLVMLAPVLGYSLEELQTMITGKPLSQKKVSPLRLDKVKKEIDSLPTNDQLEVFKFLSDRVVQMVGSK</sequence>
<dbReference type="GO" id="GO:0003677">
    <property type="term" value="F:DNA binding"/>
    <property type="evidence" value="ECO:0007669"/>
    <property type="project" value="InterPro"/>
</dbReference>
<reference evidence="2" key="2">
    <citation type="submission" date="2020-08" db="EMBL/GenBank/DDBJ databases">
        <authorList>
            <person name="Chen M."/>
            <person name="Teng W."/>
            <person name="Zhao L."/>
            <person name="Hu C."/>
            <person name="Zhou Y."/>
            <person name="Han B."/>
            <person name="Song L."/>
            <person name="Shu W."/>
        </authorList>
    </citation>
    <scope>NUCLEOTIDE SEQUENCE</scope>
    <source>
        <strain evidence="2">FACHB-1277</strain>
    </source>
</reference>
<dbReference type="SMART" id="SM00530">
    <property type="entry name" value="HTH_XRE"/>
    <property type="match status" value="1"/>
</dbReference>